<comment type="caution">
    <text evidence="3">The sequence shown here is derived from an EMBL/GenBank/DDBJ whole genome shotgun (WGS) entry which is preliminary data.</text>
</comment>
<evidence type="ECO:0000313" key="4">
    <source>
        <dbReference type="Proteomes" id="UP000680865"/>
    </source>
</evidence>
<proteinExistence type="predicted"/>
<accession>A0A919SC72</accession>
<keyword evidence="2" id="KW-0472">Membrane</keyword>
<name>A0A919SC72_9ACTN</name>
<feature type="transmembrane region" description="Helical" evidence="2">
    <location>
        <begin position="100"/>
        <end position="122"/>
    </location>
</feature>
<evidence type="ECO:0000256" key="2">
    <source>
        <dbReference type="SAM" id="Phobius"/>
    </source>
</evidence>
<keyword evidence="4" id="KW-1185">Reference proteome</keyword>
<evidence type="ECO:0008006" key="5">
    <source>
        <dbReference type="Google" id="ProtNLM"/>
    </source>
</evidence>
<feature type="compositionally biased region" description="Basic and acidic residues" evidence="1">
    <location>
        <begin position="1"/>
        <end position="25"/>
    </location>
</feature>
<keyword evidence="2" id="KW-1133">Transmembrane helix</keyword>
<dbReference type="AlphaFoldDB" id="A0A919SC72"/>
<feature type="transmembrane region" description="Helical" evidence="2">
    <location>
        <begin position="69"/>
        <end position="93"/>
    </location>
</feature>
<feature type="transmembrane region" description="Helical" evidence="2">
    <location>
        <begin position="42"/>
        <end position="63"/>
    </location>
</feature>
<feature type="transmembrane region" description="Helical" evidence="2">
    <location>
        <begin position="134"/>
        <end position="154"/>
    </location>
</feature>
<evidence type="ECO:0000313" key="3">
    <source>
        <dbReference type="EMBL" id="GIM69028.1"/>
    </source>
</evidence>
<reference evidence="3" key="1">
    <citation type="submission" date="2021-03" db="EMBL/GenBank/DDBJ databases">
        <title>Whole genome shotgun sequence of Actinoplanes consettensis NBRC 14913.</title>
        <authorList>
            <person name="Komaki H."/>
            <person name="Tamura T."/>
        </authorList>
    </citation>
    <scope>NUCLEOTIDE SEQUENCE</scope>
    <source>
        <strain evidence="3">NBRC 14913</strain>
    </source>
</reference>
<keyword evidence="2" id="KW-0812">Transmembrane</keyword>
<feature type="region of interest" description="Disordered" evidence="1">
    <location>
        <begin position="1"/>
        <end position="29"/>
    </location>
</feature>
<organism evidence="3 4">
    <name type="scientific">Winogradskya consettensis</name>
    <dbReference type="NCBI Taxonomy" id="113560"/>
    <lineage>
        <taxon>Bacteria</taxon>
        <taxon>Bacillati</taxon>
        <taxon>Actinomycetota</taxon>
        <taxon>Actinomycetes</taxon>
        <taxon>Micromonosporales</taxon>
        <taxon>Micromonosporaceae</taxon>
        <taxon>Winogradskya</taxon>
    </lineage>
</organism>
<dbReference type="RefSeq" id="WP_212996290.1">
    <property type="nucleotide sequence ID" value="NZ_BAAATW010000001.1"/>
</dbReference>
<dbReference type="Proteomes" id="UP000680865">
    <property type="component" value="Unassembled WGS sequence"/>
</dbReference>
<protein>
    <recommendedName>
        <fullName evidence="5">ATP synthase protein I</fullName>
    </recommendedName>
</protein>
<gene>
    <name evidence="3" type="ORF">Aco04nite_13390</name>
</gene>
<evidence type="ECO:0000256" key="1">
    <source>
        <dbReference type="SAM" id="MobiDB-lite"/>
    </source>
</evidence>
<dbReference type="EMBL" id="BOQP01000006">
    <property type="protein sequence ID" value="GIM69028.1"/>
    <property type="molecule type" value="Genomic_DNA"/>
</dbReference>
<sequence length="160" mass="17595">MNKEETEFEPFDPKAFEDEEDKRPLPDLPPLPADPRWRVEHLPFLTAFSFALMLCAASVGFLNGGVQNAFGAAAGVMIVTVSYTMSTLVLAWADTVRPALIMPLGMLTYVVKYSLLGIILAFVVSSEWPGRLALGWGVVAGVLGWTAVQIWWVARISRPK</sequence>